<dbReference type="Gene3D" id="3.40.50.1820">
    <property type="entry name" value="alpha/beta hydrolase"/>
    <property type="match status" value="1"/>
</dbReference>
<feature type="domain" description="AB hydrolase-1" evidence="1">
    <location>
        <begin position="46"/>
        <end position="145"/>
    </location>
</feature>
<reference evidence="2 3" key="1">
    <citation type="submission" date="2017-07" db="EMBL/GenBank/DDBJ databases">
        <title>Draft whole genome sequences of clinical Proprionibacteriaceae strains.</title>
        <authorList>
            <person name="Bernier A.-M."/>
            <person name="Bernard K."/>
            <person name="Domingo M.-C."/>
        </authorList>
    </citation>
    <scope>NUCLEOTIDE SEQUENCE [LARGE SCALE GENOMIC DNA]</scope>
    <source>
        <strain evidence="2 3">NML 030167</strain>
    </source>
</reference>
<dbReference type="GO" id="GO:0016787">
    <property type="term" value="F:hydrolase activity"/>
    <property type="evidence" value="ECO:0007669"/>
    <property type="project" value="UniProtKB-KW"/>
</dbReference>
<dbReference type="PANTHER" id="PTHR46438">
    <property type="entry name" value="ALPHA/BETA-HYDROLASES SUPERFAMILY PROTEIN"/>
    <property type="match status" value="1"/>
</dbReference>
<keyword evidence="3" id="KW-1185">Reference proteome</keyword>
<proteinExistence type="predicted"/>
<dbReference type="Pfam" id="PF00561">
    <property type="entry name" value="Abhydrolase_1"/>
    <property type="match status" value="1"/>
</dbReference>
<dbReference type="Proteomes" id="UP000215896">
    <property type="component" value="Unassembled WGS sequence"/>
</dbReference>
<gene>
    <name evidence="2" type="ORF">CGZ94_18630</name>
</gene>
<dbReference type="InterPro" id="IPR029058">
    <property type="entry name" value="AB_hydrolase_fold"/>
</dbReference>
<comment type="caution">
    <text evidence="2">The sequence shown here is derived from an EMBL/GenBank/DDBJ whole genome shotgun (WGS) entry which is preliminary data.</text>
</comment>
<dbReference type="InterPro" id="IPR000073">
    <property type="entry name" value="AB_hydrolase_1"/>
</dbReference>
<evidence type="ECO:0000259" key="1">
    <source>
        <dbReference type="Pfam" id="PF00561"/>
    </source>
</evidence>
<sequence>MHSHDNPSRRFRRRMAAVRAAGYAEHDVAIDGVSIHYAAGPANGRPPLLLIHGQSTDWRSYAAVLPELARDFQVFAVDCLGHGRSARDPGRYSARAHGQLLARFIESVIGRPAVVSGHSSGGLLAAWLAGNAPGWVDAVLLEDPPLFTTTLPRAATTWNFVDLATTCHDFLTSAEQDWVAYHWRHQRMWHFFGKAAPRLIRAGLSYHRRNPDRPIRLWFLPQLDEATRAIPAYDPHFGEAFFTTSWDSGFDLEASLRAIGVPATLVHTRVRHAADGILMAAMGDAEAARARSSIDRVEFVKADTGHDFHGADPKRFVDLLRELARRTEMERPWQQS</sequence>
<dbReference type="RefSeq" id="WP_094406669.1">
    <property type="nucleotide sequence ID" value="NZ_NMVO01000017.1"/>
</dbReference>
<dbReference type="EMBL" id="NMVO01000017">
    <property type="protein sequence ID" value="OYO09668.1"/>
    <property type="molecule type" value="Genomic_DNA"/>
</dbReference>
<accession>A0A255G152</accession>
<evidence type="ECO:0000313" key="2">
    <source>
        <dbReference type="EMBL" id="OYO09668.1"/>
    </source>
</evidence>
<protein>
    <submittedName>
        <fullName evidence="2">Alpha/beta hydrolase</fullName>
    </submittedName>
</protein>
<dbReference type="OrthoDB" id="4222986at2"/>
<dbReference type="ESTHER" id="9actn-a0a255g152">
    <property type="family name" value="Zearalenone-hydrolase-fam2"/>
</dbReference>
<organism evidence="2 3">
    <name type="scientific">Enemella evansiae</name>
    <dbReference type="NCBI Taxonomy" id="2016499"/>
    <lineage>
        <taxon>Bacteria</taxon>
        <taxon>Bacillati</taxon>
        <taxon>Actinomycetota</taxon>
        <taxon>Actinomycetes</taxon>
        <taxon>Propionibacteriales</taxon>
        <taxon>Propionibacteriaceae</taxon>
        <taxon>Enemella</taxon>
    </lineage>
</organism>
<evidence type="ECO:0000313" key="3">
    <source>
        <dbReference type="Proteomes" id="UP000215896"/>
    </source>
</evidence>
<name>A0A255G152_9ACTN</name>
<dbReference type="AlphaFoldDB" id="A0A255G152"/>
<dbReference type="PANTHER" id="PTHR46438:SF2">
    <property type="entry name" value="ALPHA_BETA-HYDROLASES SUPERFAMILY PROTEIN"/>
    <property type="match status" value="1"/>
</dbReference>
<keyword evidence="2" id="KW-0378">Hydrolase</keyword>
<dbReference type="SUPFAM" id="SSF53474">
    <property type="entry name" value="alpha/beta-Hydrolases"/>
    <property type="match status" value="1"/>
</dbReference>